<dbReference type="RefSeq" id="WP_248835186.1">
    <property type="nucleotide sequence ID" value="NZ_JAJEQE010000016.1"/>
</dbReference>
<name>A0ABS8EV15_9FIRM</name>
<feature type="chain" id="PRO_5047054949" evidence="2">
    <location>
        <begin position="32"/>
        <end position="2652"/>
    </location>
</feature>
<proteinExistence type="predicted"/>
<feature type="region of interest" description="Disordered" evidence="1">
    <location>
        <begin position="1794"/>
        <end position="1815"/>
    </location>
</feature>
<accession>A0ABS8EV15</accession>
<gene>
    <name evidence="3" type="ORF">LKD42_06545</name>
</gene>
<evidence type="ECO:0000256" key="1">
    <source>
        <dbReference type="SAM" id="MobiDB-lite"/>
    </source>
</evidence>
<dbReference type="Proteomes" id="UP001299235">
    <property type="component" value="Unassembled WGS sequence"/>
</dbReference>
<keyword evidence="4" id="KW-1185">Reference proteome</keyword>
<reference evidence="3 4" key="1">
    <citation type="submission" date="2021-10" db="EMBL/GenBank/DDBJ databases">
        <title>Anaerobic single-cell dispensing facilitates the cultivation of human gut bacteria.</title>
        <authorList>
            <person name="Afrizal A."/>
        </authorList>
    </citation>
    <scope>NUCLEOTIDE SEQUENCE [LARGE SCALE GENOMIC DNA]</scope>
    <source>
        <strain evidence="3 4">CLA-AA-H246</strain>
    </source>
</reference>
<protein>
    <submittedName>
        <fullName evidence="3">Uncharacterized protein</fullName>
    </submittedName>
</protein>
<evidence type="ECO:0000313" key="3">
    <source>
        <dbReference type="EMBL" id="MCC2148912.1"/>
    </source>
</evidence>
<feature type="compositionally biased region" description="Acidic residues" evidence="1">
    <location>
        <begin position="1801"/>
        <end position="1811"/>
    </location>
</feature>
<keyword evidence="2" id="KW-0732">Signal</keyword>
<organism evidence="3 4">
    <name type="scientific">Hominisplanchenecus faecis</name>
    <dbReference type="NCBI Taxonomy" id="2885351"/>
    <lineage>
        <taxon>Bacteria</taxon>
        <taxon>Bacillati</taxon>
        <taxon>Bacillota</taxon>
        <taxon>Clostridia</taxon>
        <taxon>Lachnospirales</taxon>
        <taxon>Lachnospiraceae</taxon>
        <taxon>Hominisplanchenecus</taxon>
    </lineage>
</organism>
<dbReference type="EMBL" id="JAJEQE010000016">
    <property type="protein sequence ID" value="MCC2148912.1"/>
    <property type="molecule type" value="Genomic_DNA"/>
</dbReference>
<evidence type="ECO:0000313" key="4">
    <source>
        <dbReference type="Proteomes" id="UP001299235"/>
    </source>
</evidence>
<comment type="caution">
    <text evidence="3">The sequence shown here is derived from an EMBL/GenBank/DDBJ whole genome shotgun (WGS) entry which is preliminary data.</text>
</comment>
<evidence type="ECO:0000256" key="2">
    <source>
        <dbReference type="SAM" id="SignalP"/>
    </source>
</evidence>
<sequence length="2652" mass="294025">MEKLKPKISKKVKKVLSSVLAATLVLGSVPASTFLGDAIQVRAAASYSPQKYGVGVLCRDLTTGDKAKEIFNALVRCKSKKEDSLYGSIYNNVGMVKYKYSKTKAGSGETFSVKVQKDYPVLYNQSGQISQNLMAYITNDKHKNFGHHWGNRTQYGKIIFGYPTNANNNSFWLGQSYNTGDHNSDGSWTVGDRDTWAAFRPSLGENKRAALYVTTKKGCGSCGSAKIQNVSIAFKDETAPKIKRITITSDKNSDTPALYFKEGQTIYVKVKFSEYVRLADNNAGSTQSKNIRLALSLGQKNTADVATAYANLDTLKDDIAIFSYKVPKTIDNKTVDFYVSGLADIGYQTSIIDQNGSKNYDRNFVGYDGGTLSNGSGTMKKLKAAVGSSNYNTLKKTSSAITDLAGNPLSLDGFRNVKKGSAGCSVTRAYLDTVNPIVETVSITTNQKNQTQNANEANYLKTGTTVTVSAVLNERIQKISDANRKKIIASLNIKKKDGSPVKLEAKYVFDQSSTGKTVVIFKDFIVDRDTVFQKQDKLNYKKKTDYKVTITEIAGLSEIKDYSGNTLSVANDLRGSTSKDFYLDNEAPTIMIDSQAVSETKTYEMARMTKSEDEVYSLAFSVKDYDTVSGNTSGPLASGVIGGKASMTVNLQGQGDANKFWYYASQTALKEDEIDQTGFQEAQSGKTKIDLDLTNDTTDLHLYLKFDKNIDYSSVNNGVNVQVSASDINHNTKTVTAKYSYTAKDKIAPVISYESIQLKENNDNSAYQEAVVRVKDAGGINIDNIRYFWLEEGSTLPGSDKFTAAAVGDVTVVSQSGDKVTECLVTIRTKTVEANQTYQAALYVSAADIAKNETISEKLADATIDRNIPAVEIITPETKTNEANKESSLKVRGPITSSANEAELFVAVKDPIEQDAYFIRSVSGKASEILIDNEEFLDAAKLPYSSGYQSSETGKWSYGTLIMTGDQKYEITTTYNSLNDANAATVRERFLAISGNKYYGNVTVAAGSGFKSSAFATSGNKKTFDASKGKLVTKTFTMTPDEYGFSDKKDVKTGSYQIDRTPANTVTIKTKDNANYGQQVKREDFGDAYNPEVNGAEYLSTLTGAAFDISFANQRTSHFVMDDMDYASPNTYICLKQTEGDKETEVYRWNIIKGKSSQTVEIPEGLTLPNGQYKLEVSVSNKQGNSAEPVITTEQYDNIYLYNYDADMTEAFGISKVTGSIHFAAEDPYQGADKVPYYGFAATGTYEFNRTVVDDQKPDFTATGADGYTTDVLYLGNCATSETTEGITYNRSIQFTVNGMEDYDVGNYWIKVWAGDNEASAKWFPLKDYDAENKVMMFDVKPTDAKAMFQVEDAAAFYAGGYANADVCAVPVFEGSNTISYELMNVGGVKSQRHEVEIYYSAKAPDFKIEVEESKTSRQSISAAVTEADSTMVAKDPEMYEVNLSASDDTADTLIKERSFAYTENQRHLYYLLDGYGNLSYQQFYITDVDHTAPTAEFTVLKSATSEITATGTDSSAQNEGETDEYITNPSFEIEIRDDRNLKNANIQLIIDGKDPIHVVQTDDGYGSDWDGSYYCGMEFTKDINQSLGFLSENYLVNKDGSHTLRLMGDFKADIDLSKEKGLHMPHSIELRIVDEAGNVMETISSKDQDFYGINQRPKIRRMDVYPQDGMVNFEFNMEVHIKKINGIELPQIMYRYIYYGSYFMLGRARDMLRQFDVPVDDENVLLKDYCGISKDGTYEIEYEDIYGNSYTEQFTLEDFFGDYSAQIQYSTTEKTKEDVVATIEGVSENAQISLKKADDTGESSTDDSENKEDTSDAYTISWNKQKSKATIVFHKNANITFELTIPGAAEQKTVDYNVTVENMDKDAPKDAKVYWRLLENGEVQEGNTLDISNLEDQSTTDGIEVWIASESEDLYAANGKELKHTFLYSENMERSYTFEYSDECGNEGAPITVTLPDELNMKPYEAPVEEEGAYEKDTTPPEVVAEVYAVYDGLASYFSSWTPSEDAFAELAEKIGYSGGYKISYTISDDSRTKLIVKNGLQADTGKLNFNSTSDQIDGVKLDANNNSLLITKPCQITVIAIDQEGNIFWHSLEAAKIDQEVPTVHVEKEGISFTRMRLKFYADDNSDKDNEKGTILPVTSGLQKGMDDKGYYYFREVENNGTYDTVFKDRSGNRAKISTKVTEIDKDAPKISVSSWSPCYVKDGESYEKLPPIEPTNSSVLLSLDFNKTVSKLKVYYKQNDNWVEDNGTFSKTGIELGGRKGNVEFFAAVPGMVKIVATSPNGVSGEMTDIDLVDIIDKNAPTITVTQKLENNQMNVIFRSDETVFVSGGGLNRKYGGNTNISLAIKENGVYDFTFADAAGNMTQQQITVDSIDEIPPVVYASGIPETYIRSEDCSVKVTMSEAGTITFRGKEYPVKAPTDKNGDGELKGDELDWITLPITTNGSYQVKATDQAGLVSYRVLEIQYLDDIAPSIQFDRSVVNVFQGTTAEELREQLLDATTFRLWDNIDSNPQISLKDMLTEKQMNEQGIHEVTYLLSDRVGNEKLVKRYVKVISSANLKITANGESLLPCDTTILKENRADLVLEKSRRTGESFKVYYKKGIQKAGAMKKADVVKDGKLTDLEAGFYTLYIVTQNKETYLTYIYIDLEQ</sequence>
<feature type="signal peptide" evidence="2">
    <location>
        <begin position="1"/>
        <end position="31"/>
    </location>
</feature>